<dbReference type="InterPro" id="IPR011676">
    <property type="entry name" value="DUF1618"/>
</dbReference>
<evidence type="ECO:0000259" key="2">
    <source>
        <dbReference type="Pfam" id="PF07762"/>
    </source>
</evidence>
<accession>A0ABC8VGR1</accession>
<name>A0ABC8VGR1_9POAL</name>
<dbReference type="EMBL" id="OZ075111">
    <property type="protein sequence ID" value="CAL4890488.1"/>
    <property type="molecule type" value="Genomic_DNA"/>
</dbReference>
<proteinExistence type="predicted"/>
<gene>
    <name evidence="3" type="ORF">URODEC1_LOCUS3290</name>
</gene>
<organism evidence="3 4">
    <name type="scientific">Urochloa decumbens</name>
    <dbReference type="NCBI Taxonomy" id="240449"/>
    <lineage>
        <taxon>Eukaryota</taxon>
        <taxon>Viridiplantae</taxon>
        <taxon>Streptophyta</taxon>
        <taxon>Embryophyta</taxon>
        <taxon>Tracheophyta</taxon>
        <taxon>Spermatophyta</taxon>
        <taxon>Magnoliopsida</taxon>
        <taxon>Liliopsida</taxon>
        <taxon>Poales</taxon>
        <taxon>Poaceae</taxon>
        <taxon>PACMAD clade</taxon>
        <taxon>Panicoideae</taxon>
        <taxon>Panicodae</taxon>
        <taxon>Paniceae</taxon>
        <taxon>Melinidinae</taxon>
        <taxon>Urochloa</taxon>
    </lineage>
</organism>
<sequence length="438" mass="49696">MSAAPGFPNWVMLEPVVFRRDDDRSFPDDTEAPIRASGTTSWGADFRIAFSLADPPHISRLYAQLPGFPGPSKERPLAIVAAHRHLALLRVGTKRPGLVQDFFIYSADKPSKLQRLPPCTVTSMPGRNNLAREGNLPSHRRPPPQGADRRLQTVKSMGLLCRGRGKEEEIAVAELHIYRQRSSSEVFADIYLFLESVSSEWESMRLPIINMDKDHINGPNDVWQLCLWQTDAVIPVGNNWLCWVDYDRGILFYDVFGATVSFLRFPLDTFPSTPNRSRECSWLYRGVSAINDGCALRFVNVARDDFVGYGALKPGAGFTITSHTISLSGGSSRVWREDCMVTSDELWTDDRLPREVPTFPQVNIDMPHVVHFLVSDFTYAMKKMWLVAVDMNTKTVKSCSRYINGREDIGTQLEFLTEERSMCPRPFLPCEFSKYLRF</sequence>
<evidence type="ECO:0000313" key="3">
    <source>
        <dbReference type="EMBL" id="CAL4890488.1"/>
    </source>
</evidence>
<dbReference type="Pfam" id="PF07762">
    <property type="entry name" value="DUF1618"/>
    <property type="match status" value="1"/>
</dbReference>
<reference evidence="3 4" key="2">
    <citation type="submission" date="2024-10" db="EMBL/GenBank/DDBJ databases">
        <authorList>
            <person name="Ryan C."/>
        </authorList>
    </citation>
    <scope>NUCLEOTIDE SEQUENCE [LARGE SCALE GENOMIC DNA]</scope>
</reference>
<dbReference type="PANTHER" id="PTHR33074:SF128">
    <property type="entry name" value="EXPRESSED PROTEIN"/>
    <property type="match status" value="1"/>
</dbReference>
<dbReference type="Proteomes" id="UP001497457">
    <property type="component" value="Chromosome 1b"/>
</dbReference>
<reference evidence="4" key="1">
    <citation type="submission" date="2024-06" db="EMBL/GenBank/DDBJ databases">
        <authorList>
            <person name="Ryan C."/>
        </authorList>
    </citation>
    <scope>NUCLEOTIDE SEQUENCE [LARGE SCALE GENOMIC DNA]</scope>
</reference>
<evidence type="ECO:0000313" key="4">
    <source>
        <dbReference type="Proteomes" id="UP001497457"/>
    </source>
</evidence>
<keyword evidence="4" id="KW-1185">Reference proteome</keyword>
<feature type="domain" description="DUF1618" evidence="2">
    <location>
        <begin position="243"/>
        <end position="371"/>
    </location>
</feature>
<protein>
    <recommendedName>
        <fullName evidence="2">DUF1618 domain-containing protein</fullName>
    </recommendedName>
</protein>
<evidence type="ECO:0000256" key="1">
    <source>
        <dbReference type="SAM" id="MobiDB-lite"/>
    </source>
</evidence>
<feature type="region of interest" description="Disordered" evidence="1">
    <location>
        <begin position="122"/>
        <end position="149"/>
    </location>
</feature>
<dbReference type="AlphaFoldDB" id="A0ABC8VGR1"/>
<dbReference type="PANTHER" id="PTHR33074">
    <property type="entry name" value="EXPRESSED PROTEIN-RELATED"/>
    <property type="match status" value="1"/>
</dbReference>